<accession>W1NXM1</accession>
<name>W1NXM1_AMBTC</name>
<feature type="compositionally biased region" description="Basic residues" evidence="1">
    <location>
        <begin position="82"/>
        <end position="91"/>
    </location>
</feature>
<dbReference type="Proteomes" id="UP000017836">
    <property type="component" value="Unassembled WGS sequence"/>
</dbReference>
<gene>
    <name evidence="2" type="ORF">AMTR_s00105p00157120</name>
</gene>
<feature type="region of interest" description="Disordered" evidence="1">
    <location>
        <begin position="47"/>
        <end position="96"/>
    </location>
</feature>
<dbReference type="HOGENOM" id="CLU_1951693_0_0_1"/>
<dbReference type="Gramene" id="ERN00089">
    <property type="protein sequence ID" value="ERN00089"/>
    <property type="gene ID" value="AMTR_s00105p00157120"/>
</dbReference>
<reference evidence="3" key="1">
    <citation type="journal article" date="2013" name="Science">
        <title>The Amborella genome and the evolution of flowering plants.</title>
        <authorList>
            <consortium name="Amborella Genome Project"/>
        </authorList>
    </citation>
    <scope>NUCLEOTIDE SEQUENCE [LARGE SCALE GENOMIC DNA]</scope>
</reference>
<sequence>MWNPAFNKYEEESRRAVKEAHRNSFSGEFPLQKPATLPEIEMTVQKRQTPKLKEAGSMDATHYVKTNGGGNLVGIRPVQLRKQPKPKARNPNKREMSFEENLQICLKRRWTRLLQGFSLMIAEFQRLLA</sequence>
<dbReference type="EMBL" id="KI394961">
    <property type="protein sequence ID" value="ERN00089.1"/>
    <property type="molecule type" value="Genomic_DNA"/>
</dbReference>
<evidence type="ECO:0000256" key="1">
    <source>
        <dbReference type="SAM" id="MobiDB-lite"/>
    </source>
</evidence>
<protein>
    <submittedName>
        <fullName evidence="2">Uncharacterized protein</fullName>
    </submittedName>
</protein>
<organism evidence="2 3">
    <name type="scientific">Amborella trichopoda</name>
    <dbReference type="NCBI Taxonomy" id="13333"/>
    <lineage>
        <taxon>Eukaryota</taxon>
        <taxon>Viridiplantae</taxon>
        <taxon>Streptophyta</taxon>
        <taxon>Embryophyta</taxon>
        <taxon>Tracheophyta</taxon>
        <taxon>Spermatophyta</taxon>
        <taxon>Magnoliopsida</taxon>
        <taxon>Amborellales</taxon>
        <taxon>Amborellaceae</taxon>
        <taxon>Amborella</taxon>
    </lineage>
</organism>
<proteinExistence type="predicted"/>
<keyword evidence="3" id="KW-1185">Reference proteome</keyword>
<evidence type="ECO:0000313" key="2">
    <source>
        <dbReference type="EMBL" id="ERN00089.1"/>
    </source>
</evidence>
<evidence type="ECO:0000313" key="3">
    <source>
        <dbReference type="Proteomes" id="UP000017836"/>
    </source>
</evidence>
<dbReference type="AlphaFoldDB" id="W1NXM1"/>